<dbReference type="Proteomes" id="UP001153269">
    <property type="component" value="Unassembled WGS sequence"/>
</dbReference>
<evidence type="ECO:0000313" key="1">
    <source>
        <dbReference type="EMBL" id="CAB1455207.1"/>
    </source>
</evidence>
<proteinExistence type="predicted"/>
<dbReference type="AlphaFoldDB" id="A0A9N7Z9W8"/>
<reference evidence="1" key="1">
    <citation type="submission" date="2020-03" db="EMBL/GenBank/DDBJ databases">
        <authorList>
            <person name="Weist P."/>
        </authorList>
    </citation>
    <scope>NUCLEOTIDE SEQUENCE</scope>
</reference>
<evidence type="ECO:0000313" key="2">
    <source>
        <dbReference type="Proteomes" id="UP001153269"/>
    </source>
</evidence>
<accession>A0A9N7Z9W8</accession>
<sequence length="96" mass="10456">MPSPLRGKNSPFGHGAVRRTRGIRRIHHSLSITAGGAHGLVASGAGQRSVTLRSPTSSEELLWRRELGAQRPNCGNAELSFTIEDIDIIFHVKWSS</sequence>
<keyword evidence="2" id="KW-1185">Reference proteome</keyword>
<protein>
    <submittedName>
        <fullName evidence="1">Uncharacterized protein</fullName>
    </submittedName>
</protein>
<gene>
    <name evidence="1" type="ORF">PLEPLA_LOCUS42978</name>
</gene>
<comment type="caution">
    <text evidence="1">The sequence shown here is derived from an EMBL/GenBank/DDBJ whole genome shotgun (WGS) entry which is preliminary data.</text>
</comment>
<name>A0A9N7Z9W8_PLEPL</name>
<dbReference type="EMBL" id="CADEAL010004244">
    <property type="protein sequence ID" value="CAB1455207.1"/>
    <property type="molecule type" value="Genomic_DNA"/>
</dbReference>
<organism evidence="1 2">
    <name type="scientific">Pleuronectes platessa</name>
    <name type="common">European plaice</name>
    <dbReference type="NCBI Taxonomy" id="8262"/>
    <lineage>
        <taxon>Eukaryota</taxon>
        <taxon>Metazoa</taxon>
        <taxon>Chordata</taxon>
        <taxon>Craniata</taxon>
        <taxon>Vertebrata</taxon>
        <taxon>Euteleostomi</taxon>
        <taxon>Actinopterygii</taxon>
        <taxon>Neopterygii</taxon>
        <taxon>Teleostei</taxon>
        <taxon>Neoteleostei</taxon>
        <taxon>Acanthomorphata</taxon>
        <taxon>Carangaria</taxon>
        <taxon>Pleuronectiformes</taxon>
        <taxon>Pleuronectoidei</taxon>
        <taxon>Pleuronectidae</taxon>
        <taxon>Pleuronectes</taxon>
    </lineage>
</organism>